<dbReference type="PANTHER" id="PTHR43135:SF3">
    <property type="entry name" value="ALPHA-D-RIBOSE 1-METHYLPHOSPHONATE 5-TRIPHOSPHATE DIPHOSPHATASE"/>
    <property type="match status" value="1"/>
</dbReference>
<dbReference type="InterPro" id="IPR011059">
    <property type="entry name" value="Metal-dep_hydrolase_composite"/>
</dbReference>
<reference evidence="2" key="1">
    <citation type="submission" date="2020-10" db="EMBL/GenBank/DDBJ databases">
        <authorList>
            <person name="Gilroy R."/>
        </authorList>
    </citation>
    <scope>NUCLEOTIDE SEQUENCE</scope>
    <source>
        <strain evidence="2">7293</strain>
    </source>
</reference>
<dbReference type="GO" id="GO:0016810">
    <property type="term" value="F:hydrolase activity, acting on carbon-nitrogen (but not peptide) bonds"/>
    <property type="evidence" value="ECO:0007669"/>
    <property type="project" value="InterPro"/>
</dbReference>
<dbReference type="InterPro" id="IPR051781">
    <property type="entry name" value="Metallo-dep_Hydrolase"/>
</dbReference>
<dbReference type="Proteomes" id="UP000823615">
    <property type="component" value="Unassembled WGS sequence"/>
</dbReference>
<dbReference type="Pfam" id="PF07969">
    <property type="entry name" value="Amidohydro_3"/>
    <property type="match status" value="2"/>
</dbReference>
<sequence length="514" mass="57162">MYDYMFRNALVVDGSGREPYRANVAVFGDSIAFIGKEGITRARNIIDSSDYVLTPGFIDMHTHTDLQILRDRDMKAKIGQGILTDVSGNCGIGVFPNSGEALHLAVEDVLGTYPEWSWKSWDDYKKVVSDGGMGINEAFLASHTPLRFAAMGHDAGRKATKEEISRMCTMLDDLLSCGVRGFSSGLYYSPCLFADEDELVALLSVVRKHDAFFAVHHRCEGNDVITSLAEVIGLAEKTGVRLEVSHLKAIGKNNQQYVPQMLSMLEDARKRGVDVKADQYPYAYGSTSLFSLLPPHILGLSRFEQRLALSLEGEREEIKDEILHPSTWDSVYQMVGPESIKIMYLESNSEYNGLSLAEVGEKRGKDPLDALFDLLSEETGLAVMSDVTQSEESLKMIMKHPLVSFGTDALYSTPIPHPRSFHSSVEYLSRYVEKEHVLSLEEAIRKMTGENADKLSLPDRGYIREGYKADILLFKLDELAPAGDGNDGFNVIMLQGKPCFMDGKWNYCRAGSIL</sequence>
<evidence type="ECO:0000259" key="1">
    <source>
        <dbReference type="Pfam" id="PF07969"/>
    </source>
</evidence>
<dbReference type="InterPro" id="IPR013108">
    <property type="entry name" value="Amidohydro_3"/>
</dbReference>
<gene>
    <name evidence="2" type="ORF">IAA97_03680</name>
</gene>
<dbReference type="EMBL" id="JADIMT010000050">
    <property type="protein sequence ID" value="MBO8436059.1"/>
    <property type="molecule type" value="Genomic_DNA"/>
</dbReference>
<reference evidence="2" key="2">
    <citation type="journal article" date="2021" name="PeerJ">
        <title>Extensive microbial diversity within the chicken gut microbiome revealed by metagenomics and culture.</title>
        <authorList>
            <person name="Gilroy R."/>
            <person name="Ravi A."/>
            <person name="Getino M."/>
            <person name="Pursley I."/>
            <person name="Horton D.L."/>
            <person name="Alikhan N.F."/>
            <person name="Baker D."/>
            <person name="Gharbi K."/>
            <person name="Hall N."/>
            <person name="Watson M."/>
            <person name="Adriaenssens E.M."/>
            <person name="Foster-Nyarko E."/>
            <person name="Jarju S."/>
            <person name="Secka A."/>
            <person name="Antonio M."/>
            <person name="Oren A."/>
            <person name="Chaudhuri R.R."/>
            <person name="La Ragione R."/>
            <person name="Hildebrand F."/>
            <person name="Pallen M.J."/>
        </authorList>
    </citation>
    <scope>NUCLEOTIDE SEQUENCE</scope>
    <source>
        <strain evidence="2">7293</strain>
    </source>
</reference>
<comment type="caution">
    <text evidence="2">The sequence shown here is derived from an EMBL/GenBank/DDBJ whole genome shotgun (WGS) entry which is preliminary data.</text>
</comment>
<accession>A0A9D9DXW0</accession>
<dbReference type="AlphaFoldDB" id="A0A9D9DXW0"/>
<protein>
    <submittedName>
        <fullName evidence="2">Amidohydrolase family protein</fullName>
    </submittedName>
</protein>
<name>A0A9D9DXW0_9SPIO</name>
<feature type="domain" description="Amidohydrolase 3" evidence="1">
    <location>
        <begin position="388"/>
        <end position="477"/>
    </location>
</feature>
<dbReference type="SUPFAM" id="SSF51556">
    <property type="entry name" value="Metallo-dependent hydrolases"/>
    <property type="match status" value="1"/>
</dbReference>
<dbReference type="SUPFAM" id="SSF51338">
    <property type="entry name" value="Composite domain of metallo-dependent hydrolases"/>
    <property type="match status" value="1"/>
</dbReference>
<dbReference type="PANTHER" id="PTHR43135">
    <property type="entry name" value="ALPHA-D-RIBOSE 1-METHYLPHOSPHONATE 5-TRIPHOSPHATE DIPHOSPHATASE"/>
    <property type="match status" value="1"/>
</dbReference>
<organism evidence="2 3">
    <name type="scientific">Candidatus Ornithospirochaeta stercoripullorum</name>
    <dbReference type="NCBI Taxonomy" id="2840899"/>
    <lineage>
        <taxon>Bacteria</taxon>
        <taxon>Pseudomonadati</taxon>
        <taxon>Spirochaetota</taxon>
        <taxon>Spirochaetia</taxon>
        <taxon>Spirochaetales</taxon>
        <taxon>Spirochaetaceae</taxon>
        <taxon>Spirochaetaceae incertae sedis</taxon>
        <taxon>Candidatus Ornithospirochaeta</taxon>
    </lineage>
</organism>
<dbReference type="Gene3D" id="3.20.20.140">
    <property type="entry name" value="Metal-dependent hydrolases"/>
    <property type="match status" value="2"/>
</dbReference>
<evidence type="ECO:0000313" key="3">
    <source>
        <dbReference type="Proteomes" id="UP000823615"/>
    </source>
</evidence>
<dbReference type="InterPro" id="IPR032466">
    <property type="entry name" value="Metal_Hydrolase"/>
</dbReference>
<proteinExistence type="predicted"/>
<evidence type="ECO:0000313" key="2">
    <source>
        <dbReference type="EMBL" id="MBO8436059.1"/>
    </source>
</evidence>
<feature type="domain" description="Amidohydrolase 3" evidence="1">
    <location>
        <begin position="45"/>
        <end position="245"/>
    </location>
</feature>